<name>A0AAV9ZHS3_9AGAR</name>
<protein>
    <submittedName>
        <fullName evidence="2">Uncharacterized protein</fullName>
    </submittedName>
</protein>
<feature type="region of interest" description="Disordered" evidence="1">
    <location>
        <begin position="31"/>
        <end position="50"/>
    </location>
</feature>
<keyword evidence="3" id="KW-1185">Reference proteome</keyword>
<comment type="caution">
    <text evidence="2">The sequence shown here is derived from an EMBL/GenBank/DDBJ whole genome shotgun (WGS) entry which is preliminary data.</text>
</comment>
<dbReference type="AlphaFoldDB" id="A0AAV9ZHS3"/>
<accession>A0AAV9ZHS3</accession>
<sequence length="559" mass="63907">MDSEDNEFETLHSTSFGSRFRTLNVSLAGGVGGPGGTSGQHSGTGGNGEGGRLYISSGQAVINVREQGITDMIADGLTRSRDQDSQDDFICDLEVKIMQIFHASRGELYLYRIDYSVPRNRFSLPAFSVPRNRYSVRIVRSAKIDVKKVTVANYEGKNAEKASPIRWVESCFEWKEDVKIYMKFRHQRLLQLYGTVQWRDICAAVFHDVISVDFIPYKKFLKIYQHSAISICYIHSYLHKILTCQDLRQARDLMVSTVAQSVDKFLRRNRDGDYDDDESFYFPEMYHIIGFQRVNPDRAILINSSNGRLSVDLAVAGRWDELLGTADRKILSSKDFSYIAKTMSLSLNHYHMWIKGYLSKDTSYTVIPPTATVHLGGIYCLANNKSLAVVAALQHHPSDDFKSLRHAPWPRMVEFAYRGTPTCGGWMRFSNWSNDRINYLSYDLKTSTAWLSQANHIFGRLHCKSDFRKYVFVEEIWFTVLLGERRFRAELGGFLFLCPKEDLVSGLGSFKWPPPERCYHWSLSPTGVPQSPGVRESEQAFEHVAADDDEECFPFGWMT</sequence>
<dbReference type="EMBL" id="JAWWNJ010000149">
    <property type="protein sequence ID" value="KAK6981626.1"/>
    <property type="molecule type" value="Genomic_DNA"/>
</dbReference>
<proteinExistence type="predicted"/>
<organism evidence="2 3">
    <name type="scientific">Favolaschia claudopus</name>
    <dbReference type="NCBI Taxonomy" id="2862362"/>
    <lineage>
        <taxon>Eukaryota</taxon>
        <taxon>Fungi</taxon>
        <taxon>Dikarya</taxon>
        <taxon>Basidiomycota</taxon>
        <taxon>Agaricomycotina</taxon>
        <taxon>Agaricomycetes</taxon>
        <taxon>Agaricomycetidae</taxon>
        <taxon>Agaricales</taxon>
        <taxon>Marasmiineae</taxon>
        <taxon>Mycenaceae</taxon>
        <taxon>Favolaschia</taxon>
    </lineage>
</organism>
<gene>
    <name evidence="2" type="ORF">R3P38DRAFT_2808091</name>
</gene>
<evidence type="ECO:0000313" key="2">
    <source>
        <dbReference type="EMBL" id="KAK6981626.1"/>
    </source>
</evidence>
<evidence type="ECO:0000313" key="3">
    <source>
        <dbReference type="Proteomes" id="UP001362999"/>
    </source>
</evidence>
<reference evidence="2 3" key="1">
    <citation type="journal article" date="2024" name="J Genomics">
        <title>Draft genome sequencing and assembly of Favolaschia claudopus CIRM-BRFM 2984 isolated from oak limbs.</title>
        <authorList>
            <person name="Navarro D."/>
            <person name="Drula E."/>
            <person name="Chaduli D."/>
            <person name="Cazenave R."/>
            <person name="Ahrendt S."/>
            <person name="Wang J."/>
            <person name="Lipzen A."/>
            <person name="Daum C."/>
            <person name="Barry K."/>
            <person name="Grigoriev I.V."/>
            <person name="Favel A."/>
            <person name="Rosso M.N."/>
            <person name="Martin F."/>
        </authorList>
    </citation>
    <scope>NUCLEOTIDE SEQUENCE [LARGE SCALE GENOMIC DNA]</scope>
    <source>
        <strain evidence="2 3">CIRM-BRFM 2984</strain>
    </source>
</reference>
<evidence type="ECO:0000256" key="1">
    <source>
        <dbReference type="SAM" id="MobiDB-lite"/>
    </source>
</evidence>
<dbReference type="Proteomes" id="UP001362999">
    <property type="component" value="Unassembled WGS sequence"/>
</dbReference>